<dbReference type="PANTHER" id="PTHR44591:SF3">
    <property type="entry name" value="RESPONSE REGULATORY DOMAIN-CONTAINING PROTEIN"/>
    <property type="match status" value="1"/>
</dbReference>
<comment type="caution">
    <text evidence="4">The sequence shown here is derived from an EMBL/GenBank/DDBJ whole genome shotgun (WGS) entry which is preliminary data.</text>
</comment>
<gene>
    <name evidence="4" type="ORF">HC246_04415</name>
</gene>
<dbReference type="PANTHER" id="PTHR44591">
    <property type="entry name" value="STRESS RESPONSE REGULATOR PROTEIN 1"/>
    <property type="match status" value="1"/>
</dbReference>
<evidence type="ECO:0000256" key="2">
    <source>
        <dbReference type="PROSITE-ProRule" id="PRU00169"/>
    </source>
</evidence>
<sequence length="137" mass="15461">MSEQKILIVEDEFLIARDLSKKLENMGYQVVDIVSSGQSALNAIADNPPDLILMDIVIKGNHDGIDTAKVIEEKFHIPIIYVTAYADDATIDRVKQTGAYGYILKPVDEIALRDSIDLALKKSQEYQLSKYQSQRRF</sequence>
<dbReference type="Pfam" id="PF00072">
    <property type="entry name" value="Response_reg"/>
    <property type="match status" value="1"/>
</dbReference>
<dbReference type="CDD" id="cd17534">
    <property type="entry name" value="REC_DC-like"/>
    <property type="match status" value="1"/>
</dbReference>
<dbReference type="RefSeq" id="WP_169362337.1">
    <property type="nucleotide sequence ID" value="NZ_JAAVJL010000001.1"/>
</dbReference>
<protein>
    <submittedName>
        <fullName evidence="4">Response regulator</fullName>
    </submittedName>
</protein>
<feature type="modified residue" description="4-aspartylphosphate" evidence="2">
    <location>
        <position position="55"/>
    </location>
</feature>
<dbReference type="InterPro" id="IPR001789">
    <property type="entry name" value="Sig_transdc_resp-reg_receiver"/>
</dbReference>
<evidence type="ECO:0000256" key="1">
    <source>
        <dbReference type="ARBA" id="ARBA00022553"/>
    </source>
</evidence>
<dbReference type="Proteomes" id="UP000738376">
    <property type="component" value="Unassembled WGS sequence"/>
</dbReference>
<dbReference type="PROSITE" id="PS50110">
    <property type="entry name" value="RESPONSE_REGULATORY"/>
    <property type="match status" value="1"/>
</dbReference>
<dbReference type="EMBL" id="JAAVJL010000001">
    <property type="protein sequence ID" value="NMF57282.1"/>
    <property type="molecule type" value="Genomic_DNA"/>
</dbReference>
<name>A0ABX1LTQ0_9CYAN</name>
<dbReference type="SUPFAM" id="SSF52172">
    <property type="entry name" value="CheY-like"/>
    <property type="match status" value="1"/>
</dbReference>
<evidence type="ECO:0000313" key="4">
    <source>
        <dbReference type="EMBL" id="NMF57282.1"/>
    </source>
</evidence>
<proteinExistence type="predicted"/>
<keyword evidence="5" id="KW-1185">Reference proteome</keyword>
<dbReference type="SMART" id="SM00448">
    <property type="entry name" value="REC"/>
    <property type="match status" value="1"/>
</dbReference>
<keyword evidence="1 2" id="KW-0597">Phosphoprotein</keyword>
<evidence type="ECO:0000313" key="5">
    <source>
        <dbReference type="Proteomes" id="UP000738376"/>
    </source>
</evidence>
<dbReference type="InterPro" id="IPR050595">
    <property type="entry name" value="Bact_response_regulator"/>
</dbReference>
<organism evidence="4 5">
    <name type="scientific">Pseudanabaena yagii GIHE-NHR1</name>
    <dbReference type="NCBI Taxonomy" id="2722753"/>
    <lineage>
        <taxon>Bacteria</taxon>
        <taxon>Bacillati</taxon>
        <taxon>Cyanobacteriota</taxon>
        <taxon>Cyanophyceae</taxon>
        <taxon>Pseudanabaenales</taxon>
        <taxon>Pseudanabaenaceae</taxon>
        <taxon>Pseudanabaena</taxon>
        <taxon>Pseudanabaena yagii</taxon>
    </lineage>
</organism>
<dbReference type="Gene3D" id="3.40.50.2300">
    <property type="match status" value="1"/>
</dbReference>
<evidence type="ECO:0000259" key="3">
    <source>
        <dbReference type="PROSITE" id="PS50110"/>
    </source>
</evidence>
<feature type="domain" description="Response regulatory" evidence="3">
    <location>
        <begin position="5"/>
        <end position="120"/>
    </location>
</feature>
<accession>A0ABX1LTQ0</accession>
<reference evidence="4 5" key="1">
    <citation type="submission" date="2020-03" db="EMBL/GenBank/DDBJ databases">
        <title>Draft Genome Sequence of 2-Methylisoborneol Producing Pseudanabaena yagii Strain GIHE-NHR1 Isolated from North Han River in South Korea.</title>
        <authorList>
            <person name="Jeong J."/>
        </authorList>
    </citation>
    <scope>NUCLEOTIDE SEQUENCE [LARGE SCALE GENOMIC DNA]</scope>
    <source>
        <strain evidence="4 5">GIHE-NHR1</strain>
    </source>
</reference>
<dbReference type="InterPro" id="IPR011006">
    <property type="entry name" value="CheY-like_superfamily"/>
</dbReference>